<accession>A0A5B2VW95</accession>
<proteinExistence type="predicted"/>
<organism evidence="1 2">
    <name type="scientific">Salinarimonas soli</name>
    <dbReference type="NCBI Taxonomy" id="1638099"/>
    <lineage>
        <taxon>Bacteria</taxon>
        <taxon>Pseudomonadati</taxon>
        <taxon>Pseudomonadota</taxon>
        <taxon>Alphaproteobacteria</taxon>
        <taxon>Hyphomicrobiales</taxon>
        <taxon>Salinarimonadaceae</taxon>
        <taxon>Salinarimonas</taxon>
    </lineage>
</organism>
<dbReference type="NCBIfam" id="TIGR01409">
    <property type="entry name" value="TAT_signal_seq"/>
    <property type="match status" value="1"/>
</dbReference>
<dbReference type="InterPro" id="IPR006311">
    <property type="entry name" value="TAT_signal"/>
</dbReference>
<evidence type="ECO:0000313" key="2">
    <source>
        <dbReference type="Proteomes" id="UP000323142"/>
    </source>
</evidence>
<dbReference type="InterPro" id="IPR019546">
    <property type="entry name" value="TAT_signal_bac_arc"/>
</dbReference>
<dbReference type="GO" id="GO:0019441">
    <property type="term" value="P:L-tryptophan catabolic process to kynurenine"/>
    <property type="evidence" value="ECO:0007669"/>
    <property type="project" value="InterPro"/>
</dbReference>
<dbReference type="Pfam" id="PF04199">
    <property type="entry name" value="Cyclase"/>
    <property type="match status" value="1"/>
</dbReference>
<dbReference type="InterPro" id="IPR037175">
    <property type="entry name" value="KFase_sf"/>
</dbReference>
<keyword evidence="2" id="KW-1185">Reference proteome</keyword>
<dbReference type="AlphaFoldDB" id="A0A5B2VW95"/>
<dbReference type="OrthoDB" id="9777007at2"/>
<dbReference type="PROSITE" id="PS51318">
    <property type="entry name" value="TAT"/>
    <property type="match status" value="1"/>
</dbReference>
<sequence>MDENKQAHSDAPVDAPALERRDFLKTAGLLGVGGVAGAAHGKFGLAPVMPAQAQAAAPNPAPPRMAETPWWPSKWGANDEAGASNHITPEKVLEAVRSIRDGRIYKLGRDYEAAMPLFGTRAFALRIPGAPTGGPFGENKLVYNDEFLATEIGQVGTQFDGLGHIGIQMGRDGDKSEMRFYNGVTGAEMLDANGLKKNGVEKIKPLFTRGHLVDIQAVRGRMLDAGEEISLADVRAALQRQNMQESDIRPGDAIFFHTGWGSLWMKNNDRYNSGEPGIGLEVARWVIERDLCLTGADTWAVEVVPNPDKNLAFVVHAELQTKHGIHNHENLVFDQLLADRKYQFVYIFAPTPIKGATGSSGCPIAVT</sequence>
<dbReference type="PANTHER" id="PTHR34861:SF10">
    <property type="entry name" value="CYCLASE"/>
    <property type="match status" value="1"/>
</dbReference>
<name>A0A5B2VW95_9HYPH</name>
<dbReference type="RefSeq" id="WP_149815405.1">
    <property type="nucleotide sequence ID" value="NZ_VUOA01000005.1"/>
</dbReference>
<dbReference type="InterPro" id="IPR007325">
    <property type="entry name" value="KFase/CYL"/>
</dbReference>
<dbReference type="GO" id="GO:0004061">
    <property type="term" value="F:arylformamidase activity"/>
    <property type="evidence" value="ECO:0007669"/>
    <property type="project" value="InterPro"/>
</dbReference>
<dbReference type="Proteomes" id="UP000323142">
    <property type="component" value="Unassembled WGS sequence"/>
</dbReference>
<dbReference type="SUPFAM" id="SSF102198">
    <property type="entry name" value="Putative cyclase"/>
    <property type="match status" value="1"/>
</dbReference>
<dbReference type="EMBL" id="VUOA01000005">
    <property type="protein sequence ID" value="KAA2244093.1"/>
    <property type="molecule type" value="Genomic_DNA"/>
</dbReference>
<comment type="caution">
    <text evidence="1">The sequence shown here is derived from an EMBL/GenBank/DDBJ whole genome shotgun (WGS) entry which is preliminary data.</text>
</comment>
<dbReference type="Gene3D" id="3.50.30.50">
    <property type="entry name" value="Putative cyclase"/>
    <property type="match status" value="1"/>
</dbReference>
<reference evidence="1 2" key="2">
    <citation type="submission" date="2019-09" db="EMBL/GenBank/DDBJ databases">
        <authorList>
            <person name="Jin C."/>
        </authorList>
    </citation>
    <scope>NUCLEOTIDE SEQUENCE [LARGE SCALE GENOMIC DNA]</scope>
    <source>
        <strain evidence="1 2">BN140002</strain>
    </source>
</reference>
<evidence type="ECO:0000313" key="1">
    <source>
        <dbReference type="EMBL" id="KAA2244093.1"/>
    </source>
</evidence>
<reference evidence="1 2" key="1">
    <citation type="submission" date="2019-09" db="EMBL/GenBank/DDBJ databases">
        <title>Salinarimonas rosea gen. nov., sp. nov., a new member of the a-2 subgroup of the Proteobacteria.</title>
        <authorList>
            <person name="Liu J."/>
        </authorList>
    </citation>
    <scope>NUCLEOTIDE SEQUENCE [LARGE SCALE GENOMIC DNA]</scope>
    <source>
        <strain evidence="1 2">BN140002</strain>
    </source>
</reference>
<gene>
    <name evidence="1" type="ORF">F0L46_02315</name>
</gene>
<dbReference type="PANTHER" id="PTHR34861">
    <property type="match status" value="1"/>
</dbReference>
<protein>
    <submittedName>
        <fullName evidence="1">Cyclase family protein</fullName>
    </submittedName>
</protein>